<protein>
    <submittedName>
        <fullName evidence="2">Gp60 protein</fullName>
    </submittedName>
</protein>
<dbReference type="SUPFAM" id="SSF52980">
    <property type="entry name" value="Restriction endonuclease-like"/>
    <property type="match status" value="1"/>
</dbReference>
<name>A0A0K8PGC1_STRAJ</name>
<reference evidence="2" key="1">
    <citation type="journal article" date="2015" name="Genome Announc.">
        <title>Draft Genome Sequence of Thiostrepton-Producing Streptomyces azureus ATCC 14921.</title>
        <authorList>
            <person name="Sakihara K."/>
            <person name="Maeda J."/>
            <person name="Tashiro K."/>
            <person name="Fujino Y."/>
            <person name="Kuhara S."/>
            <person name="Ohshima T."/>
            <person name="Ogata S."/>
            <person name="Doi K."/>
        </authorList>
    </citation>
    <scope>NUCLEOTIDE SEQUENCE [LARGE SCALE GENOMIC DNA]</scope>
    <source>
        <strain evidence="2">ATCC14921</strain>
    </source>
</reference>
<dbReference type="Pfam" id="PF12684">
    <property type="entry name" value="DUF3799"/>
    <property type="match status" value="1"/>
</dbReference>
<proteinExistence type="predicted"/>
<gene>
    <name evidence="2" type="ORF">SAZU_1668</name>
</gene>
<feature type="domain" description="Putative exodeoxyribonuclease 8 PDDEXK-like" evidence="1">
    <location>
        <begin position="40"/>
        <end position="280"/>
    </location>
</feature>
<dbReference type="InterPro" id="IPR011604">
    <property type="entry name" value="PDDEXK-like_dom_sf"/>
</dbReference>
<keyword evidence="3" id="KW-1185">Reference proteome</keyword>
<accession>A0A0K8PGC1</accession>
<sequence>MTAAVEAPTGSVVTERGVYPGMPIDVYHADPVPGGSLSSSGARKLLDPGCPAIFKWERDNQQPRKREFDLGHAAHLAVLGEGPELEVIDFPDWKKVAARELRDLAYDEGKVPLLTKEHEQVQAMAEAIRQHPTAGALFAPGNGVAEQSLFWQDERHGVWRRARPDWMPHRQDNGRLVVVDYKTARAVDPTALQRAVYEHGYHAQAAWYLDAVKALDLTGGQEPAFVFVFQTKTAPYLVHLVELDFPALTLGAARNDRALQIYAECQRTDTWPGFNDRITYLPLPPYAEKRDQEEYL</sequence>
<organism evidence="2 3">
    <name type="scientific">Streptomyces azureus</name>
    <dbReference type="NCBI Taxonomy" id="146537"/>
    <lineage>
        <taxon>Bacteria</taxon>
        <taxon>Bacillati</taxon>
        <taxon>Actinomycetota</taxon>
        <taxon>Actinomycetes</taxon>
        <taxon>Kitasatosporales</taxon>
        <taxon>Streptomycetaceae</taxon>
        <taxon>Streptomyces</taxon>
    </lineage>
</organism>
<evidence type="ECO:0000313" key="2">
    <source>
        <dbReference type="EMBL" id="GAP46931.1"/>
    </source>
</evidence>
<dbReference type="EMBL" id="DF968221">
    <property type="protein sequence ID" value="GAP46931.1"/>
    <property type="molecule type" value="Genomic_DNA"/>
</dbReference>
<evidence type="ECO:0000259" key="1">
    <source>
        <dbReference type="Pfam" id="PF12684"/>
    </source>
</evidence>
<dbReference type="PATRIC" id="fig|146537.3.peg.1756"/>
<dbReference type="Proteomes" id="UP000053859">
    <property type="component" value="Unassembled WGS sequence"/>
</dbReference>
<dbReference type="InterPro" id="IPR011335">
    <property type="entry name" value="Restrct_endonuc-II-like"/>
</dbReference>
<dbReference type="RefSeq" id="WP_059416248.1">
    <property type="nucleotide sequence ID" value="NZ_DF968221.1"/>
</dbReference>
<evidence type="ECO:0000313" key="3">
    <source>
        <dbReference type="Proteomes" id="UP000053859"/>
    </source>
</evidence>
<dbReference type="Gene3D" id="3.90.320.10">
    <property type="match status" value="1"/>
</dbReference>
<dbReference type="AlphaFoldDB" id="A0A0K8PGC1"/>
<dbReference type="InterPro" id="IPR024432">
    <property type="entry name" value="Put_RecE_PDDEXK-like_dom"/>
</dbReference>